<evidence type="ECO:0000313" key="2">
    <source>
        <dbReference type="EnsemblPlants" id="PAC:32899742.CDS.1"/>
    </source>
</evidence>
<sequence>MKPDDAPLVRHFKGSGAFRVSTVPLEHLLMCYYLASYCMKINEQKKQILECEATSRLPRADKLLVFILVVDHKPTAEINPSTPHQSPL</sequence>
<dbReference type="AlphaFoldDB" id="A0A2K1JY84"/>
<proteinExistence type="predicted"/>
<name>A0A2K1JY84_PHYPA</name>
<reference evidence="1 3" key="2">
    <citation type="journal article" date="2018" name="Plant J.">
        <title>The Physcomitrella patens chromosome-scale assembly reveals moss genome structure and evolution.</title>
        <authorList>
            <person name="Lang D."/>
            <person name="Ullrich K.K."/>
            <person name="Murat F."/>
            <person name="Fuchs J."/>
            <person name="Jenkins J."/>
            <person name="Haas F.B."/>
            <person name="Piednoel M."/>
            <person name="Gundlach H."/>
            <person name="Van Bel M."/>
            <person name="Meyberg R."/>
            <person name="Vives C."/>
            <person name="Morata J."/>
            <person name="Symeonidi A."/>
            <person name="Hiss M."/>
            <person name="Muchero W."/>
            <person name="Kamisugi Y."/>
            <person name="Saleh O."/>
            <person name="Blanc G."/>
            <person name="Decker E.L."/>
            <person name="van Gessel N."/>
            <person name="Grimwood J."/>
            <person name="Hayes R.D."/>
            <person name="Graham S.W."/>
            <person name="Gunter L.E."/>
            <person name="McDaniel S.F."/>
            <person name="Hoernstein S.N.W."/>
            <person name="Larsson A."/>
            <person name="Li F.W."/>
            <person name="Perroud P.F."/>
            <person name="Phillips J."/>
            <person name="Ranjan P."/>
            <person name="Rokshar D.S."/>
            <person name="Rothfels C.J."/>
            <person name="Schneider L."/>
            <person name="Shu S."/>
            <person name="Stevenson D.W."/>
            <person name="Thummler F."/>
            <person name="Tillich M."/>
            <person name="Villarreal Aguilar J.C."/>
            <person name="Widiez T."/>
            <person name="Wong G.K."/>
            <person name="Wymore A."/>
            <person name="Zhang Y."/>
            <person name="Zimmer A.D."/>
            <person name="Quatrano R.S."/>
            <person name="Mayer K.F.X."/>
            <person name="Goodstein D."/>
            <person name="Casacuberta J.M."/>
            <person name="Vandepoele K."/>
            <person name="Reski R."/>
            <person name="Cuming A.C."/>
            <person name="Tuskan G.A."/>
            <person name="Maumus F."/>
            <person name="Salse J."/>
            <person name="Schmutz J."/>
            <person name="Rensing S.A."/>
        </authorList>
    </citation>
    <scope>NUCLEOTIDE SEQUENCE [LARGE SCALE GENOMIC DNA]</scope>
    <source>
        <strain evidence="2 3">cv. Gransden 2004</strain>
    </source>
</reference>
<keyword evidence="3" id="KW-1185">Reference proteome</keyword>
<organism evidence="1">
    <name type="scientific">Physcomitrium patens</name>
    <name type="common">Spreading-leaved earth moss</name>
    <name type="synonym">Physcomitrella patens</name>
    <dbReference type="NCBI Taxonomy" id="3218"/>
    <lineage>
        <taxon>Eukaryota</taxon>
        <taxon>Viridiplantae</taxon>
        <taxon>Streptophyta</taxon>
        <taxon>Embryophyta</taxon>
        <taxon>Bryophyta</taxon>
        <taxon>Bryophytina</taxon>
        <taxon>Bryopsida</taxon>
        <taxon>Funariidae</taxon>
        <taxon>Funariales</taxon>
        <taxon>Funariaceae</taxon>
        <taxon>Physcomitrium</taxon>
    </lineage>
</organism>
<dbReference type="Gramene" id="Pp3c10_8404V3.1">
    <property type="protein sequence ID" value="PAC:32899742.CDS.1"/>
    <property type="gene ID" value="Pp3c10_8404"/>
</dbReference>
<evidence type="ECO:0000313" key="3">
    <source>
        <dbReference type="Proteomes" id="UP000006727"/>
    </source>
</evidence>
<dbReference type="InParanoid" id="A0A2K1JY84"/>
<reference evidence="1 3" key="1">
    <citation type="journal article" date="2008" name="Science">
        <title>The Physcomitrella genome reveals evolutionary insights into the conquest of land by plants.</title>
        <authorList>
            <person name="Rensing S."/>
            <person name="Lang D."/>
            <person name="Zimmer A."/>
            <person name="Terry A."/>
            <person name="Salamov A."/>
            <person name="Shapiro H."/>
            <person name="Nishiyama T."/>
            <person name="Perroud P.-F."/>
            <person name="Lindquist E."/>
            <person name="Kamisugi Y."/>
            <person name="Tanahashi T."/>
            <person name="Sakakibara K."/>
            <person name="Fujita T."/>
            <person name="Oishi K."/>
            <person name="Shin-I T."/>
            <person name="Kuroki Y."/>
            <person name="Toyoda A."/>
            <person name="Suzuki Y."/>
            <person name="Hashimoto A."/>
            <person name="Yamaguchi K."/>
            <person name="Sugano A."/>
            <person name="Kohara Y."/>
            <person name="Fujiyama A."/>
            <person name="Anterola A."/>
            <person name="Aoki S."/>
            <person name="Ashton N."/>
            <person name="Barbazuk W.B."/>
            <person name="Barker E."/>
            <person name="Bennetzen J."/>
            <person name="Bezanilla M."/>
            <person name="Blankenship R."/>
            <person name="Cho S.H."/>
            <person name="Dutcher S."/>
            <person name="Estelle M."/>
            <person name="Fawcett J.A."/>
            <person name="Gundlach H."/>
            <person name="Hanada K."/>
            <person name="Heyl A."/>
            <person name="Hicks K.A."/>
            <person name="Hugh J."/>
            <person name="Lohr M."/>
            <person name="Mayer K."/>
            <person name="Melkozernov A."/>
            <person name="Murata T."/>
            <person name="Nelson D."/>
            <person name="Pils B."/>
            <person name="Prigge M."/>
            <person name="Reiss B."/>
            <person name="Renner T."/>
            <person name="Rombauts S."/>
            <person name="Rushton P."/>
            <person name="Sanderfoot A."/>
            <person name="Schween G."/>
            <person name="Shiu S.-H."/>
            <person name="Stueber K."/>
            <person name="Theodoulou F.L."/>
            <person name="Tu H."/>
            <person name="Van de Peer Y."/>
            <person name="Verrier P.J."/>
            <person name="Waters E."/>
            <person name="Wood A."/>
            <person name="Yang L."/>
            <person name="Cove D."/>
            <person name="Cuming A."/>
            <person name="Hasebe M."/>
            <person name="Lucas S."/>
            <person name="Mishler D.B."/>
            <person name="Reski R."/>
            <person name="Grigoriev I."/>
            <person name="Quatrano R.S."/>
            <person name="Boore J.L."/>
        </authorList>
    </citation>
    <scope>NUCLEOTIDE SEQUENCE [LARGE SCALE GENOMIC DNA]</scope>
    <source>
        <strain evidence="2 3">cv. Gransden 2004</strain>
    </source>
</reference>
<dbReference type="Proteomes" id="UP000006727">
    <property type="component" value="Chromosome 10"/>
</dbReference>
<protein>
    <submittedName>
        <fullName evidence="1 2">Uncharacterized protein</fullName>
    </submittedName>
</protein>
<accession>A0A2K1JY84</accession>
<evidence type="ECO:0000313" key="1">
    <source>
        <dbReference type="EMBL" id="PNR46487.1"/>
    </source>
</evidence>
<dbReference type="EMBL" id="ABEU02000010">
    <property type="protein sequence ID" value="PNR46487.1"/>
    <property type="molecule type" value="Genomic_DNA"/>
</dbReference>
<dbReference type="EnsemblPlants" id="Pp3c10_8404V3.1">
    <property type="protein sequence ID" value="PAC:32899742.CDS.1"/>
    <property type="gene ID" value="Pp3c10_8404"/>
</dbReference>
<gene>
    <name evidence="1" type="ORF">PHYPA_013606</name>
</gene>
<reference evidence="2" key="3">
    <citation type="submission" date="2020-12" db="UniProtKB">
        <authorList>
            <consortium name="EnsemblPlants"/>
        </authorList>
    </citation>
    <scope>IDENTIFICATION</scope>
</reference>